<reference evidence="7" key="1">
    <citation type="submission" date="2021-02" db="EMBL/GenBank/DDBJ databases">
        <title>First Annotated Genome of the Yellow-green Alga Tribonema minus.</title>
        <authorList>
            <person name="Mahan K.M."/>
        </authorList>
    </citation>
    <scope>NUCLEOTIDE SEQUENCE</scope>
    <source>
        <strain evidence="7">UTEX B ZZ1240</strain>
    </source>
</reference>
<feature type="region of interest" description="Disordered" evidence="4">
    <location>
        <begin position="389"/>
        <end position="428"/>
    </location>
</feature>
<keyword evidence="3" id="KW-0326">Glycosidase</keyword>
<dbReference type="Proteomes" id="UP000664859">
    <property type="component" value="Unassembled WGS sequence"/>
</dbReference>
<evidence type="ECO:0000256" key="3">
    <source>
        <dbReference type="ARBA" id="ARBA00023295"/>
    </source>
</evidence>
<sequence>MRWAQAAAALAGCCLLGGTGAADPTCDQGILNKDQTACCPLECTTCGGPGCNALPGGAEACCTSAVLNSGRQCSVDDAPCAVAAAPAPAGEVERALKKHVNVRRATDIGVLPGPKMSYKERQKAYDVKFDSILLYVDVRNLNFNMLRPYFKANKKVQLVIEFGDTFPNILKKKYDKRLRVFGKKAREAGEQVTLRLLHEFNGSWYKWCVYAPNTGNTMANFKQAYKHVVNVLRKTKADFKFQFSYAMRNGLKPGSLTERYDTPAADFYKGLENYVDEVMVSTYNLCGAKDFTGSNMSFTKLFRPWYDQFVAMTKKKPKGIGVAEMGSTGNCGGPGSKVQWITEAWDALIGTFPKVTTFNWFFEDKPQNKRDWDLKTKAEIKAFHNGYDKFKSKTTPIKPPSKPGKGNKRYVQRKNRDVRRRQDVPVEV</sequence>
<dbReference type="Pfam" id="PF02156">
    <property type="entry name" value="Glyco_hydro_26"/>
    <property type="match status" value="1"/>
</dbReference>
<comment type="similarity">
    <text evidence="1">Belongs to the glycosyl hydrolase 26 family.</text>
</comment>
<evidence type="ECO:0000313" key="8">
    <source>
        <dbReference type="Proteomes" id="UP000664859"/>
    </source>
</evidence>
<dbReference type="PANTHER" id="PTHR40079:SF4">
    <property type="entry name" value="GH26 DOMAIN-CONTAINING PROTEIN-RELATED"/>
    <property type="match status" value="1"/>
</dbReference>
<dbReference type="InterPro" id="IPR017853">
    <property type="entry name" value="GH"/>
</dbReference>
<dbReference type="GO" id="GO:0016985">
    <property type="term" value="F:mannan endo-1,4-beta-mannosidase activity"/>
    <property type="evidence" value="ECO:0007669"/>
    <property type="project" value="InterPro"/>
</dbReference>
<accession>A0A836CC66</accession>
<evidence type="ECO:0000256" key="5">
    <source>
        <dbReference type="SAM" id="SignalP"/>
    </source>
</evidence>
<dbReference type="GO" id="GO:0006080">
    <property type="term" value="P:substituted mannan metabolic process"/>
    <property type="evidence" value="ECO:0007669"/>
    <property type="project" value="InterPro"/>
</dbReference>
<dbReference type="PANTHER" id="PTHR40079">
    <property type="entry name" value="MANNAN ENDO-1,4-BETA-MANNOSIDASE E-RELATED"/>
    <property type="match status" value="1"/>
</dbReference>
<keyword evidence="5" id="KW-0732">Signal</keyword>
<protein>
    <submittedName>
        <fullName evidence="7">Glycoside hydrolase superfamily</fullName>
    </submittedName>
</protein>
<keyword evidence="2 7" id="KW-0378">Hydrolase</keyword>
<dbReference type="InterPro" id="IPR022790">
    <property type="entry name" value="GH26_dom"/>
</dbReference>
<evidence type="ECO:0000256" key="1">
    <source>
        <dbReference type="ARBA" id="ARBA00007754"/>
    </source>
</evidence>
<dbReference type="EMBL" id="JAFCMP010000346">
    <property type="protein sequence ID" value="KAG5180985.1"/>
    <property type="molecule type" value="Genomic_DNA"/>
</dbReference>
<dbReference type="AlphaFoldDB" id="A0A836CC66"/>
<feature type="domain" description="GH26" evidence="6">
    <location>
        <begin position="49"/>
        <end position="393"/>
    </location>
</feature>
<proteinExistence type="inferred from homology"/>
<gene>
    <name evidence="7" type="ORF">JKP88DRAFT_222709</name>
</gene>
<evidence type="ECO:0000313" key="7">
    <source>
        <dbReference type="EMBL" id="KAG5180985.1"/>
    </source>
</evidence>
<feature type="chain" id="PRO_5033022198" evidence="5">
    <location>
        <begin position="22"/>
        <end position="428"/>
    </location>
</feature>
<evidence type="ECO:0000256" key="2">
    <source>
        <dbReference type="ARBA" id="ARBA00022801"/>
    </source>
</evidence>
<dbReference type="PROSITE" id="PS51764">
    <property type="entry name" value="GH26"/>
    <property type="match status" value="1"/>
</dbReference>
<name>A0A836CC66_9STRA</name>
<dbReference type="SUPFAM" id="SSF51445">
    <property type="entry name" value="(Trans)glycosidases"/>
    <property type="match status" value="1"/>
</dbReference>
<evidence type="ECO:0000259" key="6">
    <source>
        <dbReference type="PROSITE" id="PS51764"/>
    </source>
</evidence>
<dbReference type="InterPro" id="IPR000805">
    <property type="entry name" value="Glyco_hydro_26"/>
</dbReference>
<keyword evidence="8" id="KW-1185">Reference proteome</keyword>
<evidence type="ECO:0000256" key="4">
    <source>
        <dbReference type="SAM" id="MobiDB-lite"/>
    </source>
</evidence>
<feature type="compositionally biased region" description="Basic residues" evidence="4">
    <location>
        <begin position="405"/>
        <end position="419"/>
    </location>
</feature>
<feature type="signal peptide" evidence="5">
    <location>
        <begin position="1"/>
        <end position="21"/>
    </location>
</feature>
<comment type="caution">
    <text evidence="7">The sequence shown here is derived from an EMBL/GenBank/DDBJ whole genome shotgun (WGS) entry which is preliminary data.</text>
</comment>
<organism evidence="7 8">
    <name type="scientific">Tribonema minus</name>
    <dbReference type="NCBI Taxonomy" id="303371"/>
    <lineage>
        <taxon>Eukaryota</taxon>
        <taxon>Sar</taxon>
        <taxon>Stramenopiles</taxon>
        <taxon>Ochrophyta</taxon>
        <taxon>PX clade</taxon>
        <taxon>Xanthophyceae</taxon>
        <taxon>Tribonematales</taxon>
        <taxon>Tribonemataceae</taxon>
        <taxon>Tribonema</taxon>
    </lineage>
</organism>
<dbReference type="Gene3D" id="3.20.20.80">
    <property type="entry name" value="Glycosidases"/>
    <property type="match status" value="1"/>
</dbReference>